<evidence type="ECO:0000313" key="3">
    <source>
        <dbReference type="Proteomes" id="UP000054097"/>
    </source>
</evidence>
<dbReference type="Gene3D" id="1.25.40.10">
    <property type="entry name" value="Tetratricopeptide repeat domain"/>
    <property type="match status" value="3"/>
</dbReference>
<dbReference type="Pfam" id="PF13374">
    <property type="entry name" value="TPR_10"/>
    <property type="match status" value="2"/>
</dbReference>
<dbReference type="Proteomes" id="UP000054097">
    <property type="component" value="Unassembled WGS sequence"/>
</dbReference>
<dbReference type="InterPro" id="IPR011990">
    <property type="entry name" value="TPR-like_helical_dom_sf"/>
</dbReference>
<evidence type="ECO:0000313" key="2">
    <source>
        <dbReference type="EMBL" id="KIM20944.1"/>
    </source>
</evidence>
<proteinExistence type="predicted"/>
<dbReference type="InterPro" id="IPR008271">
    <property type="entry name" value="Ser/Thr_kinase_AS"/>
</dbReference>
<reference evidence="2 3" key="1">
    <citation type="submission" date="2014-04" db="EMBL/GenBank/DDBJ databases">
        <authorList>
            <consortium name="DOE Joint Genome Institute"/>
            <person name="Kuo A."/>
            <person name="Zuccaro A."/>
            <person name="Kohler A."/>
            <person name="Nagy L.G."/>
            <person name="Floudas D."/>
            <person name="Copeland A."/>
            <person name="Barry K.W."/>
            <person name="Cichocki N."/>
            <person name="Veneault-Fourrey C."/>
            <person name="LaButti K."/>
            <person name="Lindquist E.A."/>
            <person name="Lipzen A."/>
            <person name="Lundell T."/>
            <person name="Morin E."/>
            <person name="Murat C."/>
            <person name="Sun H."/>
            <person name="Tunlid A."/>
            <person name="Henrissat B."/>
            <person name="Grigoriev I.V."/>
            <person name="Hibbett D.S."/>
            <person name="Martin F."/>
            <person name="Nordberg H.P."/>
            <person name="Cantor M.N."/>
            <person name="Hua S.X."/>
        </authorList>
    </citation>
    <scope>NUCLEOTIDE SEQUENCE [LARGE SCALE GENOMIC DNA]</scope>
    <source>
        <strain evidence="2 3">MAFF 305830</strain>
    </source>
</reference>
<dbReference type="SMART" id="SM00220">
    <property type="entry name" value="S_TKc"/>
    <property type="match status" value="1"/>
</dbReference>
<dbReference type="Pfam" id="PF00069">
    <property type="entry name" value="Pkinase"/>
    <property type="match status" value="1"/>
</dbReference>
<dbReference type="SUPFAM" id="SSF48452">
    <property type="entry name" value="TPR-like"/>
    <property type="match status" value="3"/>
</dbReference>
<dbReference type="Pfam" id="PF13424">
    <property type="entry name" value="TPR_12"/>
    <property type="match status" value="3"/>
</dbReference>
<dbReference type="PANTHER" id="PTHR46082:SF11">
    <property type="entry name" value="AAA+ ATPASE DOMAIN-CONTAINING PROTEIN-RELATED"/>
    <property type="match status" value="1"/>
</dbReference>
<gene>
    <name evidence="2" type="ORF">M408DRAFT_29927</name>
</gene>
<feature type="domain" description="Protein kinase" evidence="1">
    <location>
        <begin position="19"/>
        <end position="287"/>
    </location>
</feature>
<dbReference type="PANTHER" id="PTHR46082">
    <property type="entry name" value="ATP/GTP-BINDING PROTEIN-RELATED"/>
    <property type="match status" value="1"/>
</dbReference>
<dbReference type="SUPFAM" id="SSF56112">
    <property type="entry name" value="Protein kinase-like (PK-like)"/>
    <property type="match status" value="1"/>
</dbReference>
<name>A0A0C3ALM4_SERVB</name>
<dbReference type="PROSITE" id="PS50011">
    <property type="entry name" value="PROTEIN_KINASE_DOM"/>
    <property type="match status" value="1"/>
</dbReference>
<dbReference type="PROSITE" id="PS00108">
    <property type="entry name" value="PROTEIN_KINASE_ST"/>
    <property type="match status" value="1"/>
</dbReference>
<evidence type="ECO:0000259" key="1">
    <source>
        <dbReference type="PROSITE" id="PS50011"/>
    </source>
</evidence>
<dbReference type="HOGENOM" id="CLU_402335_0_0_1"/>
<dbReference type="AlphaFoldDB" id="A0A0C3ALM4"/>
<sequence>MESPTTISSEFDLTGKVIIANSMPIFTGNYSTVYQGNFEGETVAVKVIKATGNPASMQRKILRERTICSSLQHQNIHQFYGFANGQAFGPFGALISPWYARGDAYKFMENHGAQMSEKERTDLWSGVVDGVAYLHLHEPVIVHGDLKPGNILIDDSGRPRICDFGLSQLFLEEKDTGFTTTSEHTGTERYLAPELVMSESTVYPTVRSDIYALGCLGLEFIYQKRPYSHRINNLRGQIIRDIRDGTPPAPDPKEPWSHLWLLLRSCWDKSEDSRPSATTVVRFLSTFSAPQTTIVDTTGDRDWHRGNKGKTLQASDHLDLAKAAENLASAYSRHERWNDAEKLLLEALETRLKYQEADHLDTVSTSGKLATTYFWQGRLNEAETLQFKVLQNRTKIQGEKHLDTIVAAGKLAATYHRQERFNDAEKLQLVVLMNRKKVQGAKHLDTIAAARDLAATYYFQQKWSEAEKLESETLKDLTRILGPEHLETVTSAENLASIYFSQERWADAERLQSEVLKNRNKVLGEHPHTIRAAENLNTTCFRQERWGDVEKLQLAIFETRTKVYGVEHLETIKAAENLVMTYFRQEKWNDAERLQLNILQTRRRVYGGEHLGTIQAASDLSTIYGYQGRMQDAQDGLFAVLDKRKRIQGPKHPDTVAVAGKLAAVYWKRNKIYHATKLKMKYNLESMQ</sequence>
<accession>A0A0C3ALM4</accession>
<dbReference type="EMBL" id="KN824399">
    <property type="protein sequence ID" value="KIM20944.1"/>
    <property type="molecule type" value="Genomic_DNA"/>
</dbReference>
<dbReference type="GO" id="GO:0004672">
    <property type="term" value="F:protein kinase activity"/>
    <property type="evidence" value="ECO:0007669"/>
    <property type="project" value="InterPro"/>
</dbReference>
<dbReference type="InterPro" id="IPR011009">
    <property type="entry name" value="Kinase-like_dom_sf"/>
</dbReference>
<organism evidence="2 3">
    <name type="scientific">Serendipita vermifera MAFF 305830</name>
    <dbReference type="NCBI Taxonomy" id="933852"/>
    <lineage>
        <taxon>Eukaryota</taxon>
        <taxon>Fungi</taxon>
        <taxon>Dikarya</taxon>
        <taxon>Basidiomycota</taxon>
        <taxon>Agaricomycotina</taxon>
        <taxon>Agaricomycetes</taxon>
        <taxon>Sebacinales</taxon>
        <taxon>Serendipitaceae</taxon>
        <taxon>Serendipita</taxon>
    </lineage>
</organism>
<reference evidence="3" key="2">
    <citation type="submission" date="2015-01" db="EMBL/GenBank/DDBJ databases">
        <title>Evolutionary Origins and Diversification of the Mycorrhizal Mutualists.</title>
        <authorList>
            <consortium name="DOE Joint Genome Institute"/>
            <consortium name="Mycorrhizal Genomics Consortium"/>
            <person name="Kohler A."/>
            <person name="Kuo A."/>
            <person name="Nagy L.G."/>
            <person name="Floudas D."/>
            <person name="Copeland A."/>
            <person name="Barry K.W."/>
            <person name="Cichocki N."/>
            <person name="Veneault-Fourrey C."/>
            <person name="LaButti K."/>
            <person name="Lindquist E.A."/>
            <person name="Lipzen A."/>
            <person name="Lundell T."/>
            <person name="Morin E."/>
            <person name="Murat C."/>
            <person name="Riley R."/>
            <person name="Ohm R."/>
            <person name="Sun H."/>
            <person name="Tunlid A."/>
            <person name="Henrissat B."/>
            <person name="Grigoriev I.V."/>
            <person name="Hibbett D.S."/>
            <person name="Martin F."/>
        </authorList>
    </citation>
    <scope>NUCLEOTIDE SEQUENCE [LARGE SCALE GENOMIC DNA]</scope>
    <source>
        <strain evidence="3">MAFF 305830</strain>
    </source>
</reference>
<keyword evidence="3" id="KW-1185">Reference proteome</keyword>
<dbReference type="InterPro" id="IPR000719">
    <property type="entry name" value="Prot_kinase_dom"/>
</dbReference>
<dbReference type="GO" id="GO:0005524">
    <property type="term" value="F:ATP binding"/>
    <property type="evidence" value="ECO:0007669"/>
    <property type="project" value="InterPro"/>
</dbReference>
<protein>
    <recommendedName>
        <fullName evidence="1">Protein kinase domain-containing protein</fullName>
    </recommendedName>
</protein>
<dbReference type="InterPro" id="IPR053137">
    <property type="entry name" value="NLR-like"/>
</dbReference>
<dbReference type="Gene3D" id="1.10.510.10">
    <property type="entry name" value="Transferase(Phosphotransferase) domain 1"/>
    <property type="match status" value="1"/>
</dbReference>
<dbReference type="OrthoDB" id="539810at2759"/>
<dbReference type="STRING" id="933852.A0A0C3ALM4"/>